<protein>
    <recommendedName>
        <fullName evidence="1">DUF6933 domain-containing protein</fullName>
    </recommendedName>
</protein>
<accession>A0A5R9DT11</accession>
<gene>
    <name evidence="2" type="ORF">FEZ33_09570</name>
</gene>
<dbReference type="OrthoDB" id="9801392at2"/>
<feature type="domain" description="DUF6933" evidence="1">
    <location>
        <begin position="7"/>
        <end position="162"/>
    </location>
</feature>
<dbReference type="EMBL" id="VBSP01000040">
    <property type="protein sequence ID" value="TLQ40024.1"/>
    <property type="molecule type" value="Genomic_DNA"/>
</dbReference>
<name>A0A5R9DT11_9LACT</name>
<reference evidence="2 3" key="1">
    <citation type="submission" date="2019-05" db="EMBL/GenBank/DDBJ databases">
        <title>The metagenome of a microbial culture collection derived from dairy environment covers the genomic content of the human microbiome.</title>
        <authorList>
            <person name="Roder T."/>
            <person name="Wuthrich D."/>
            <person name="Sattari Z."/>
            <person name="Von Ah U."/>
            <person name="Bar C."/>
            <person name="Ronchi F."/>
            <person name="Macpherson A.J."/>
            <person name="Ganal-Vonarburg S.C."/>
            <person name="Bruggmann R."/>
            <person name="Vergeres G."/>
        </authorList>
    </citation>
    <scope>NUCLEOTIDE SEQUENCE [LARGE SCALE GENOMIC DNA]</scope>
    <source>
        <strain evidence="2 3">FAM 24227</strain>
    </source>
</reference>
<evidence type="ECO:0000313" key="3">
    <source>
        <dbReference type="Proteomes" id="UP000306420"/>
    </source>
</evidence>
<dbReference type="AlphaFoldDB" id="A0A5R9DT11"/>
<organism evidence="2 3">
    <name type="scientific">Ruoffia tabacinasalis</name>
    <dbReference type="NCBI Taxonomy" id="87458"/>
    <lineage>
        <taxon>Bacteria</taxon>
        <taxon>Bacillati</taxon>
        <taxon>Bacillota</taxon>
        <taxon>Bacilli</taxon>
        <taxon>Lactobacillales</taxon>
        <taxon>Aerococcaceae</taxon>
        <taxon>Ruoffia</taxon>
    </lineage>
</organism>
<dbReference type="Proteomes" id="UP000306420">
    <property type="component" value="Unassembled WGS sequence"/>
</dbReference>
<proteinExistence type="predicted"/>
<sequence length="319" mass="36955">MLVMNPTKKTLPLFSHIEKVDNEKSAKHFSKTNPFYSWHANYVTVNRKKVLFLVNDLTFLPVVLADINATEKKQLDAHIQDGIQLAFQMLGIPKGKIRRYFENARSIKVNKNHNRTISSIVNNYIYLLEYFPLDWERVPQVRIMAALNDHIFSSNDYKPADETTRMAFENHLDIVDNEFKEEETEFVDASFKANTNEAIAAFGIYLKEELELSDKVVKRHNDNANLYVQELLVYRSYQPDLNELDFLTLFLNGYIVDKGIVQSQTGVQQMGTSLKKYYRFLADAHKITASQHKEIKDVIGESVEAGKSLFIYTSFDIDY</sequence>
<dbReference type="InterPro" id="IPR053864">
    <property type="entry name" value="DUF6933"/>
</dbReference>
<evidence type="ECO:0000313" key="2">
    <source>
        <dbReference type="EMBL" id="TLQ40024.1"/>
    </source>
</evidence>
<evidence type="ECO:0000259" key="1">
    <source>
        <dbReference type="Pfam" id="PF22016"/>
    </source>
</evidence>
<dbReference type="RefSeq" id="WP_138405164.1">
    <property type="nucleotide sequence ID" value="NZ_VBSP01000040.1"/>
</dbReference>
<dbReference type="Pfam" id="PF22016">
    <property type="entry name" value="DUF6933"/>
    <property type="match status" value="1"/>
</dbReference>
<comment type="caution">
    <text evidence="2">The sequence shown here is derived from an EMBL/GenBank/DDBJ whole genome shotgun (WGS) entry which is preliminary data.</text>
</comment>